<dbReference type="CDD" id="cd02440">
    <property type="entry name" value="AdoMet_MTases"/>
    <property type="match status" value="1"/>
</dbReference>
<dbReference type="InterPro" id="IPR050362">
    <property type="entry name" value="Cation-dep_OMT"/>
</dbReference>
<sequence>MEERIRYPEIDRFIRKTIKRESGLLKCLEDYASTHFIPIISPETAALLKVLVRIHRPGRILEVGTAIGYSALIMAAASEGKTHIDTIEIDDEIAGMAEHHFRQSGYGHCIRVLRGDAVDILQCLTTSYDMIFLDASKGQYPEFLPECLRLLKEGGILLSDNVLYKGLVAREGQVEHKHRTIAVRLNEYLESLCRNPLLDTAIIPIGDGLALSYRLGGDGTQPCNA</sequence>
<dbReference type="AlphaFoldDB" id="A0A1M6GNC5"/>
<evidence type="ECO:0000313" key="5">
    <source>
        <dbReference type="EMBL" id="SHJ11431.1"/>
    </source>
</evidence>
<name>A0A1M6GNC5_9FIRM</name>
<dbReference type="GO" id="GO:0000287">
    <property type="term" value="F:magnesium ion binding"/>
    <property type="evidence" value="ECO:0007669"/>
    <property type="project" value="UniProtKB-UniRule"/>
</dbReference>
<feature type="binding site" evidence="4">
    <location>
        <position position="161"/>
    </location>
    <ligand>
        <name>Mg(2+)</name>
        <dbReference type="ChEBI" id="CHEBI:18420"/>
    </ligand>
</feature>
<evidence type="ECO:0000256" key="3">
    <source>
        <dbReference type="ARBA" id="ARBA00022691"/>
    </source>
</evidence>
<dbReference type="HAMAP" id="MF_02217">
    <property type="entry name" value="TrmR_methyltr"/>
    <property type="match status" value="1"/>
</dbReference>
<dbReference type="EMBL" id="FQZP01000025">
    <property type="protein sequence ID" value="SHJ11431.1"/>
    <property type="molecule type" value="Genomic_DNA"/>
</dbReference>
<organism evidence="5 6">
    <name type="scientific">Thermoclostridium caenicola</name>
    <dbReference type="NCBI Taxonomy" id="659425"/>
    <lineage>
        <taxon>Bacteria</taxon>
        <taxon>Bacillati</taxon>
        <taxon>Bacillota</taxon>
        <taxon>Clostridia</taxon>
        <taxon>Eubacteriales</taxon>
        <taxon>Oscillospiraceae</taxon>
        <taxon>Thermoclostridium</taxon>
    </lineage>
</organism>
<feature type="binding site" evidence="4">
    <location>
        <position position="70"/>
    </location>
    <ligand>
        <name>S-adenosyl-L-methionine</name>
        <dbReference type="ChEBI" id="CHEBI:59789"/>
    </ligand>
</feature>
<keyword evidence="2 4" id="KW-0808">Transferase</keyword>
<dbReference type="Gene3D" id="3.40.50.150">
    <property type="entry name" value="Vaccinia Virus protein VP39"/>
    <property type="match status" value="1"/>
</dbReference>
<comment type="catalytic activity">
    <reaction evidence="4">
        <text>5-hydroxyuridine(34) in tRNA + S-adenosyl-L-methionine = 5-methoxyuridine(34) in tRNA + S-adenosyl-L-homocysteine + H(+)</text>
        <dbReference type="Rhea" id="RHEA:60524"/>
        <dbReference type="Rhea" id="RHEA-COMP:13381"/>
        <dbReference type="Rhea" id="RHEA-COMP:15591"/>
        <dbReference type="ChEBI" id="CHEBI:15378"/>
        <dbReference type="ChEBI" id="CHEBI:57856"/>
        <dbReference type="ChEBI" id="CHEBI:59789"/>
        <dbReference type="ChEBI" id="CHEBI:136877"/>
        <dbReference type="ChEBI" id="CHEBI:143860"/>
    </reaction>
</comment>
<comment type="function">
    <text evidence="4">Catalyzes the methylation of 5-hydroxyuridine (ho5U) to form 5-methoxyuridine (mo5U) at position 34 in tRNAs.</text>
</comment>
<dbReference type="GO" id="GO:0030488">
    <property type="term" value="P:tRNA methylation"/>
    <property type="evidence" value="ECO:0007669"/>
    <property type="project" value="UniProtKB-UniRule"/>
</dbReference>
<dbReference type="GO" id="GO:0016300">
    <property type="term" value="F:tRNA (uridine) methyltransferase activity"/>
    <property type="evidence" value="ECO:0007669"/>
    <property type="project" value="UniProtKB-UniRule"/>
</dbReference>
<feature type="binding site" evidence="4">
    <location>
        <position position="40"/>
    </location>
    <ligand>
        <name>S-adenosyl-L-methionine</name>
        <dbReference type="ChEBI" id="CHEBI:59789"/>
    </ligand>
</feature>
<evidence type="ECO:0000313" key="6">
    <source>
        <dbReference type="Proteomes" id="UP000324781"/>
    </source>
</evidence>
<dbReference type="PANTHER" id="PTHR10509">
    <property type="entry name" value="O-METHYLTRANSFERASE-RELATED"/>
    <property type="match status" value="1"/>
</dbReference>
<dbReference type="InterPro" id="IPR002935">
    <property type="entry name" value="SAM_O-MeTrfase"/>
</dbReference>
<keyword evidence="4" id="KW-0479">Metal-binding</keyword>
<dbReference type="PROSITE" id="PS51682">
    <property type="entry name" value="SAM_OMT_I"/>
    <property type="match status" value="1"/>
</dbReference>
<evidence type="ECO:0000256" key="4">
    <source>
        <dbReference type="HAMAP-Rule" id="MF_02217"/>
    </source>
</evidence>
<dbReference type="Proteomes" id="UP000324781">
    <property type="component" value="Unassembled WGS sequence"/>
</dbReference>
<feature type="binding site" evidence="4">
    <location>
        <begin position="116"/>
        <end position="117"/>
    </location>
    <ligand>
        <name>S-adenosyl-L-methionine</name>
        <dbReference type="ChEBI" id="CHEBI:59789"/>
    </ligand>
</feature>
<comment type="similarity">
    <text evidence="4">Belongs to the class I-like SAM-binding methyltransferase superfamily. Cation-dependent O-methyltransferase family.</text>
</comment>
<protein>
    <recommendedName>
        <fullName evidence="4">tRNA 5-hydroxyuridine methyltransferase</fullName>
        <ecNumber evidence="4">2.1.1.-</ecNumber>
    </recommendedName>
    <alternativeName>
        <fullName evidence="4">ho5U methyltransferase</fullName>
    </alternativeName>
</protein>
<dbReference type="PANTHER" id="PTHR10509:SF14">
    <property type="entry name" value="CAFFEOYL-COA O-METHYLTRANSFERASE 3-RELATED"/>
    <property type="match status" value="1"/>
</dbReference>
<dbReference type="Pfam" id="PF01596">
    <property type="entry name" value="Methyltransf_3"/>
    <property type="match status" value="1"/>
</dbReference>
<feature type="binding site" evidence="4">
    <location>
        <position position="160"/>
    </location>
    <ligand>
        <name>Mg(2+)</name>
        <dbReference type="ChEBI" id="CHEBI:18420"/>
    </ligand>
</feature>
<comment type="subunit">
    <text evidence="4">Homodimer.</text>
</comment>
<proteinExistence type="inferred from homology"/>
<accession>A0A1M6GNC5</accession>
<dbReference type="OrthoDB" id="9799672at2"/>
<dbReference type="EC" id="2.1.1.-" evidence="4"/>
<keyword evidence="3 4" id="KW-0949">S-adenosyl-L-methionine</keyword>
<dbReference type="RefSeq" id="WP_149678786.1">
    <property type="nucleotide sequence ID" value="NZ_FQZP01000025.1"/>
</dbReference>
<dbReference type="SUPFAM" id="SSF53335">
    <property type="entry name" value="S-adenosyl-L-methionine-dependent methyltransferases"/>
    <property type="match status" value="1"/>
</dbReference>
<feature type="binding site" evidence="4">
    <location>
        <position position="134"/>
    </location>
    <ligand>
        <name>S-adenosyl-L-methionine</name>
        <dbReference type="ChEBI" id="CHEBI:59789"/>
    </ligand>
</feature>
<dbReference type="InterPro" id="IPR029063">
    <property type="entry name" value="SAM-dependent_MTases_sf"/>
</dbReference>
<reference evidence="5 6" key="1">
    <citation type="submission" date="2016-11" db="EMBL/GenBank/DDBJ databases">
        <authorList>
            <person name="Varghese N."/>
            <person name="Submissions S."/>
        </authorList>
    </citation>
    <scope>NUCLEOTIDE SEQUENCE [LARGE SCALE GENOMIC DNA]</scope>
    <source>
        <strain evidence="5 6">DSM 19027</strain>
    </source>
</reference>
<evidence type="ECO:0000256" key="1">
    <source>
        <dbReference type="ARBA" id="ARBA00022603"/>
    </source>
</evidence>
<feature type="binding site" evidence="4">
    <location>
        <position position="88"/>
    </location>
    <ligand>
        <name>S-adenosyl-L-methionine</name>
        <dbReference type="ChEBI" id="CHEBI:59789"/>
    </ligand>
</feature>
<gene>
    <name evidence="4" type="primary">trmR</name>
    <name evidence="5" type="ORF">SAMN05444373_102522</name>
</gene>
<evidence type="ECO:0000256" key="2">
    <source>
        <dbReference type="ARBA" id="ARBA00022679"/>
    </source>
</evidence>
<dbReference type="GO" id="GO:0008757">
    <property type="term" value="F:S-adenosylmethionine-dependent methyltransferase activity"/>
    <property type="evidence" value="ECO:0007669"/>
    <property type="project" value="TreeGrafter"/>
</dbReference>
<feature type="binding site" evidence="4">
    <location>
        <position position="134"/>
    </location>
    <ligand>
        <name>Mg(2+)</name>
        <dbReference type="ChEBI" id="CHEBI:18420"/>
    </ligand>
</feature>
<keyword evidence="1 4" id="KW-0489">Methyltransferase</keyword>
<keyword evidence="4" id="KW-0460">Magnesium</keyword>
<dbReference type="GO" id="GO:0008171">
    <property type="term" value="F:O-methyltransferase activity"/>
    <property type="evidence" value="ECO:0007669"/>
    <property type="project" value="InterPro"/>
</dbReference>
<keyword evidence="6" id="KW-1185">Reference proteome</keyword>
<keyword evidence="4" id="KW-0819">tRNA processing</keyword>
<dbReference type="InterPro" id="IPR043675">
    <property type="entry name" value="TrmR_methyltr"/>
</dbReference>